<dbReference type="GO" id="GO:0000160">
    <property type="term" value="P:phosphorelay signal transduction system"/>
    <property type="evidence" value="ECO:0007669"/>
    <property type="project" value="InterPro"/>
</dbReference>
<dbReference type="Gene3D" id="1.20.120.160">
    <property type="entry name" value="HPT domain"/>
    <property type="match status" value="1"/>
</dbReference>
<dbReference type="SUPFAM" id="SSF47226">
    <property type="entry name" value="Histidine-containing phosphotransfer domain, HPT domain"/>
    <property type="match status" value="1"/>
</dbReference>
<accession>A0A3B0ZJC2</accession>
<dbReference type="EMBL" id="UOFS01000013">
    <property type="protein sequence ID" value="VAW93545.1"/>
    <property type="molecule type" value="Genomic_DNA"/>
</dbReference>
<reference evidence="2" key="1">
    <citation type="submission" date="2018-06" db="EMBL/GenBank/DDBJ databases">
        <authorList>
            <person name="Zhirakovskaya E."/>
        </authorList>
    </citation>
    <scope>NUCLEOTIDE SEQUENCE</scope>
</reference>
<dbReference type="PROSITE" id="PS50894">
    <property type="entry name" value="HPT"/>
    <property type="match status" value="1"/>
</dbReference>
<evidence type="ECO:0000313" key="2">
    <source>
        <dbReference type="EMBL" id="VAW93545.1"/>
    </source>
</evidence>
<dbReference type="SMART" id="SM00073">
    <property type="entry name" value="HPT"/>
    <property type="match status" value="1"/>
</dbReference>
<feature type="domain" description="HPt" evidence="1">
    <location>
        <begin position="15"/>
        <end position="112"/>
    </location>
</feature>
<gene>
    <name evidence="2" type="ORF">MNBD_GAMMA22-774</name>
</gene>
<proteinExistence type="predicted"/>
<dbReference type="AlphaFoldDB" id="A0A3B0ZJC2"/>
<dbReference type="InterPro" id="IPR036641">
    <property type="entry name" value="HPT_dom_sf"/>
</dbReference>
<sequence>MIIDTKLAIEKSNGNVELAKELFLMLINELPILLEKVKKAYQSGSTVELLECTHQLHGSTAYCAVPELKSVAQKLETTTKHADKNEILLRITDVERAIQTLIKHSNDILKNNW</sequence>
<evidence type="ECO:0000259" key="1">
    <source>
        <dbReference type="PROSITE" id="PS50894"/>
    </source>
</evidence>
<organism evidence="2">
    <name type="scientific">hydrothermal vent metagenome</name>
    <dbReference type="NCBI Taxonomy" id="652676"/>
    <lineage>
        <taxon>unclassified sequences</taxon>
        <taxon>metagenomes</taxon>
        <taxon>ecological metagenomes</taxon>
    </lineage>
</organism>
<protein>
    <recommendedName>
        <fullName evidence="1">HPt domain-containing protein</fullName>
    </recommendedName>
</protein>
<dbReference type="Pfam" id="PF01627">
    <property type="entry name" value="Hpt"/>
    <property type="match status" value="1"/>
</dbReference>
<name>A0A3B0ZJC2_9ZZZZ</name>
<dbReference type="InterPro" id="IPR008207">
    <property type="entry name" value="Sig_transdc_His_kin_Hpt_dom"/>
</dbReference>